<evidence type="ECO:0000313" key="3">
    <source>
        <dbReference type="Proteomes" id="UP000077315"/>
    </source>
</evidence>
<accession>A0A167JZH5</accession>
<organism evidence="2 3">
    <name type="scientific">Phycomyces blakesleeanus (strain ATCC 8743b / DSM 1359 / FGSC 10004 / NBRC 33097 / NRRL 1555)</name>
    <dbReference type="NCBI Taxonomy" id="763407"/>
    <lineage>
        <taxon>Eukaryota</taxon>
        <taxon>Fungi</taxon>
        <taxon>Fungi incertae sedis</taxon>
        <taxon>Mucoromycota</taxon>
        <taxon>Mucoromycotina</taxon>
        <taxon>Mucoromycetes</taxon>
        <taxon>Mucorales</taxon>
        <taxon>Phycomycetaceae</taxon>
        <taxon>Phycomyces</taxon>
    </lineage>
</organism>
<keyword evidence="3" id="KW-1185">Reference proteome</keyword>
<keyword evidence="1" id="KW-1133">Transmembrane helix</keyword>
<dbReference type="EMBL" id="KV441026">
    <property type="protein sequence ID" value="OAD66978.1"/>
    <property type="molecule type" value="Genomic_DNA"/>
</dbReference>
<sequence length="301" mass="34149">MILLVVLSFLTYQLLLLAAFYCICLLFYSIIIVFYLPSDPLQSTTNLTHHTSVLTQSILHIDLTQFTRQYDIIILTIFKILSTVLTKSNDNEEVETPTLTRDLSLSEVDVVFGIEDNEYTGRNNFNNEEYETDGEMSDNEGAYSILKNMSILEFFFECVSKLDFVYRFIIVAITLFVSLYVIDEGVVILILIVNKILELFNDSFHLPLSVSGLKQLAGFGGLTKGIKKYTECGKCHTIYDNNESVSLCCTSPKFDGSSLCFTTLFKAGSKSRIPKKTYIHTAKTDQFRICKVYLSSDSQNR</sequence>
<dbReference type="RefSeq" id="XP_018285018.1">
    <property type="nucleotide sequence ID" value="XM_018437313.1"/>
</dbReference>
<keyword evidence="1" id="KW-0472">Membrane</keyword>
<protein>
    <submittedName>
        <fullName evidence="2">Uncharacterized protein</fullName>
    </submittedName>
</protein>
<dbReference type="AlphaFoldDB" id="A0A167JZH5"/>
<keyword evidence="1" id="KW-0812">Transmembrane</keyword>
<gene>
    <name evidence="2" type="ORF">PHYBLDRAFT_174685</name>
</gene>
<feature type="transmembrane region" description="Helical" evidence="1">
    <location>
        <begin position="12"/>
        <end position="36"/>
    </location>
</feature>
<proteinExistence type="predicted"/>
<dbReference type="VEuPathDB" id="FungiDB:PHYBLDRAFT_174685"/>
<dbReference type="Proteomes" id="UP000077315">
    <property type="component" value="Unassembled WGS sequence"/>
</dbReference>
<evidence type="ECO:0000256" key="1">
    <source>
        <dbReference type="SAM" id="Phobius"/>
    </source>
</evidence>
<feature type="transmembrane region" description="Helical" evidence="1">
    <location>
        <begin position="164"/>
        <end position="182"/>
    </location>
</feature>
<name>A0A167JZH5_PHYB8</name>
<reference evidence="3" key="1">
    <citation type="submission" date="2015-06" db="EMBL/GenBank/DDBJ databases">
        <title>Expansion of signal transduction pathways in fungi by whole-genome duplication.</title>
        <authorList>
            <consortium name="DOE Joint Genome Institute"/>
            <person name="Corrochano L.M."/>
            <person name="Kuo A."/>
            <person name="Marcet-Houben M."/>
            <person name="Polaino S."/>
            <person name="Salamov A."/>
            <person name="Villalobos J.M."/>
            <person name="Alvarez M.I."/>
            <person name="Avalos J."/>
            <person name="Benito E.P."/>
            <person name="Benoit I."/>
            <person name="Burger G."/>
            <person name="Camino L.P."/>
            <person name="Canovas D."/>
            <person name="Cerda-Olmedo E."/>
            <person name="Cheng J.-F."/>
            <person name="Dominguez A."/>
            <person name="Elias M."/>
            <person name="Eslava A.P."/>
            <person name="Glaser F."/>
            <person name="Grimwood J."/>
            <person name="Gutierrez G."/>
            <person name="Heitman J."/>
            <person name="Henrissat B."/>
            <person name="Iturriaga E.A."/>
            <person name="Lang B.F."/>
            <person name="Lavin J.L."/>
            <person name="Lee S."/>
            <person name="Li W."/>
            <person name="Lindquist E."/>
            <person name="Lopez-Garcia S."/>
            <person name="Luque E.M."/>
            <person name="Marcos A.T."/>
            <person name="Martin J."/>
            <person name="McCluskey K."/>
            <person name="Medina H.R."/>
            <person name="Miralles-Duran A."/>
            <person name="Miyazaki A."/>
            <person name="Munoz-Torres E."/>
            <person name="Oguiza J.A."/>
            <person name="Ohm R."/>
            <person name="Olmedo M."/>
            <person name="Orejas M."/>
            <person name="Ortiz-Castellanos L."/>
            <person name="Pisabarro A.G."/>
            <person name="Rodriguez-Romero J."/>
            <person name="Ruiz-Herrera J."/>
            <person name="Ruiz-Vazquez R."/>
            <person name="Sanz C."/>
            <person name="Schackwitz W."/>
            <person name="Schmutz J."/>
            <person name="Shahriari M."/>
            <person name="Shelest E."/>
            <person name="Silva-Franco F."/>
            <person name="Soanes D."/>
            <person name="Syed K."/>
            <person name="Tagua V.G."/>
            <person name="Talbot N.J."/>
            <person name="Thon M."/>
            <person name="De vries R.P."/>
            <person name="Wiebenga A."/>
            <person name="Yadav J.S."/>
            <person name="Braun E.L."/>
            <person name="Baker S."/>
            <person name="Garre V."/>
            <person name="Horwitz B."/>
            <person name="Torres-Martinez S."/>
            <person name="Idnurm A."/>
            <person name="Herrera-Estrella A."/>
            <person name="Gabaldon T."/>
            <person name="Grigoriev I.V."/>
        </authorList>
    </citation>
    <scope>NUCLEOTIDE SEQUENCE [LARGE SCALE GENOMIC DNA]</scope>
    <source>
        <strain evidence="3">NRRL 1555(-)</strain>
    </source>
</reference>
<dbReference type="InParanoid" id="A0A167JZH5"/>
<dbReference type="GeneID" id="28998219"/>
<evidence type="ECO:0000313" key="2">
    <source>
        <dbReference type="EMBL" id="OAD66978.1"/>
    </source>
</evidence>